<name>A0ABY6GU43_9GAMM</name>
<dbReference type="EMBL" id="CP103300">
    <property type="protein sequence ID" value="UYM15571.1"/>
    <property type="molecule type" value="Genomic_DNA"/>
</dbReference>
<proteinExistence type="predicted"/>
<accession>A0ABY6GU43</accession>
<evidence type="ECO:0000313" key="2">
    <source>
        <dbReference type="Proteomes" id="UP001163255"/>
    </source>
</evidence>
<reference evidence="1" key="1">
    <citation type="submission" date="2022-10" db="EMBL/GenBank/DDBJ databases">
        <title>Completed Genome Sequence of two octocoral isolated bacterium, Endozoicomonas euniceicola EF212T and Endozoicomonas gorgoniicola PS125T.</title>
        <authorList>
            <person name="Chiou Y.-J."/>
            <person name="Chen Y.-H."/>
        </authorList>
    </citation>
    <scope>NUCLEOTIDE SEQUENCE</scope>
    <source>
        <strain evidence="1">EF212</strain>
    </source>
</reference>
<organism evidence="1 2">
    <name type="scientific">Endozoicomonas euniceicola</name>
    <dbReference type="NCBI Taxonomy" id="1234143"/>
    <lineage>
        <taxon>Bacteria</taxon>
        <taxon>Pseudomonadati</taxon>
        <taxon>Pseudomonadota</taxon>
        <taxon>Gammaproteobacteria</taxon>
        <taxon>Oceanospirillales</taxon>
        <taxon>Endozoicomonadaceae</taxon>
        <taxon>Endozoicomonas</taxon>
    </lineage>
</organism>
<evidence type="ECO:0000313" key="1">
    <source>
        <dbReference type="EMBL" id="UYM15571.1"/>
    </source>
</evidence>
<keyword evidence="2" id="KW-1185">Reference proteome</keyword>
<protein>
    <submittedName>
        <fullName evidence="1">Uncharacterized protein</fullName>
    </submittedName>
</protein>
<sequence>MIPKGGQVSPKWAYGKWGSLPDGSGMSREAHVPFYEGLAGKFRRSTHQSLPGAE</sequence>
<dbReference type="RefSeq" id="WP_262597655.1">
    <property type="nucleotide sequence ID" value="NZ_CP103300.1"/>
</dbReference>
<gene>
    <name evidence="1" type="ORF">NX720_22455</name>
</gene>
<dbReference type="Proteomes" id="UP001163255">
    <property type="component" value="Chromosome"/>
</dbReference>